<organism evidence="2 3">
    <name type="scientific">Megaselia scalaris</name>
    <name type="common">Humpbacked fly</name>
    <name type="synonym">Phora scalaris</name>
    <dbReference type="NCBI Taxonomy" id="36166"/>
    <lineage>
        <taxon>Eukaryota</taxon>
        <taxon>Metazoa</taxon>
        <taxon>Ecdysozoa</taxon>
        <taxon>Arthropoda</taxon>
        <taxon>Hexapoda</taxon>
        <taxon>Insecta</taxon>
        <taxon>Pterygota</taxon>
        <taxon>Neoptera</taxon>
        <taxon>Endopterygota</taxon>
        <taxon>Diptera</taxon>
        <taxon>Brachycera</taxon>
        <taxon>Muscomorpha</taxon>
        <taxon>Platypezoidea</taxon>
        <taxon>Phoridae</taxon>
        <taxon>Megaseliini</taxon>
        <taxon>Megaselia</taxon>
    </lineage>
</organism>
<dbReference type="EMBL" id="CAQQ02095629">
    <property type="status" value="NOT_ANNOTATED_CDS"/>
    <property type="molecule type" value="Genomic_DNA"/>
</dbReference>
<dbReference type="Proteomes" id="UP000015102">
    <property type="component" value="Unassembled WGS sequence"/>
</dbReference>
<feature type="region of interest" description="Disordered" evidence="1">
    <location>
        <begin position="164"/>
        <end position="184"/>
    </location>
</feature>
<name>T1GYJ6_MEGSC</name>
<protein>
    <submittedName>
        <fullName evidence="2">Uncharacterized protein</fullName>
    </submittedName>
</protein>
<feature type="compositionally biased region" description="Acidic residues" evidence="1">
    <location>
        <begin position="20"/>
        <end position="30"/>
    </location>
</feature>
<feature type="compositionally biased region" description="Pro residues" evidence="1">
    <location>
        <begin position="127"/>
        <end position="138"/>
    </location>
</feature>
<evidence type="ECO:0000313" key="3">
    <source>
        <dbReference type="Proteomes" id="UP000015102"/>
    </source>
</evidence>
<feature type="region of interest" description="Disordered" evidence="1">
    <location>
        <begin position="1"/>
        <end position="88"/>
    </location>
</feature>
<dbReference type="AlphaFoldDB" id="T1GYJ6"/>
<keyword evidence="3" id="KW-1185">Reference proteome</keyword>
<reference evidence="3" key="1">
    <citation type="submission" date="2013-02" db="EMBL/GenBank/DDBJ databases">
        <authorList>
            <person name="Hughes D."/>
        </authorList>
    </citation>
    <scope>NUCLEOTIDE SEQUENCE</scope>
    <source>
        <strain>Durham</strain>
        <strain evidence="3">NC isolate 2 -- Noor lab</strain>
    </source>
</reference>
<evidence type="ECO:0000313" key="2">
    <source>
        <dbReference type="EnsemblMetazoa" id="MESCA008925-PA"/>
    </source>
</evidence>
<proteinExistence type="predicted"/>
<feature type="compositionally biased region" description="Low complexity" evidence="1">
    <location>
        <begin position="31"/>
        <end position="42"/>
    </location>
</feature>
<feature type="region of interest" description="Disordered" evidence="1">
    <location>
        <begin position="106"/>
        <end position="148"/>
    </location>
</feature>
<dbReference type="STRING" id="36166.T1GYJ6"/>
<evidence type="ECO:0000256" key="1">
    <source>
        <dbReference type="SAM" id="MobiDB-lite"/>
    </source>
</evidence>
<dbReference type="HOGENOM" id="CLU_1273519_0_0_1"/>
<sequence length="217" mass="24646">MLKIFDDSMNNLETAAGEGDGYETDSESDTDSVSSAESASSVRILIESMPPKHSDKIVFDDSSDSEEEGERIISAINKSPNLIPNPETKNSEIFVFRPYLQPFQERRRLSQCKEEEEEDSLSSPQPSSQPLPTPPPPVALQDSPMDVGKFRELEKLRQQFMEKLENNSLKLDTPKTRKEKKSQPLKKCLEAKEETKDKELNSKVLISIKQFLRIKNK</sequence>
<reference evidence="2" key="2">
    <citation type="submission" date="2015-06" db="UniProtKB">
        <authorList>
            <consortium name="EnsemblMetazoa"/>
        </authorList>
    </citation>
    <scope>IDENTIFICATION</scope>
</reference>
<accession>T1GYJ6</accession>
<dbReference type="EnsemblMetazoa" id="MESCA008925-RA">
    <property type="protein sequence ID" value="MESCA008925-PA"/>
    <property type="gene ID" value="MESCA008925"/>
</dbReference>
<dbReference type="EMBL" id="CAQQ02095628">
    <property type="status" value="NOT_ANNOTATED_CDS"/>
    <property type="molecule type" value="Genomic_DNA"/>
</dbReference>
<dbReference type="EMBL" id="CAQQ02095630">
    <property type="status" value="NOT_ANNOTATED_CDS"/>
    <property type="molecule type" value="Genomic_DNA"/>
</dbReference>
<feature type="compositionally biased region" description="Basic and acidic residues" evidence="1">
    <location>
        <begin position="50"/>
        <end position="59"/>
    </location>
</feature>